<proteinExistence type="predicted"/>
<dbReference type="Proteomes" id="UP000054078">
    <property type="component" value="Unassembled WGS sequence"/>
</dbReference>
<dbReference type="RefSeq" id="WP_059052682.1">
    <property type="nucleotide sequence ID" value="NZ_LOJF01000001.1"/>
</dbReference>
<protein>
    <recommendedName>
        <fullName evidence="3">FHA domain-containing protein</fullName>
    </recommendedName>
</protein>
<accession>A0A100YWE4</accession>
<dbReference type="PANTHER" id="PTHR23308">
    <property type="entry name" value="NUCLEAR INHIBITOR OF PROTEIN PHOSPHATASE-1"/>
    <property type="match status" value="1"/>
</dbReference>
<dbReference type="EMBL" id="LOJF01000001">
    <property type="protein sequence ID" value="KUH58925.1"/>
    <property type="molecule type" value="Genomic_DNA"/>
</dbReference>
<feature type="region of interest" description="Disordered" evidence="2">
    <location>
        <begin position="259"/>
        <end position="299"/>
    </location>
</feature>
<feature type="domain" description="FHA" evidence="3">
    <location>
        <begin position="327"/>
        <end position="377"/>
    </location>
</feature>
<evidence type="ECO:0000256" key="1">
    <source>
        <dbReference type="ARBA" id="ARBA00022553"/>
    </source>
</evidence>
<dbReference type="CDD" id="cd00060">
    <property type="entry name" value="FHA"/>
    <property type="match status" value="1"/>
</dbReference>
<name>A0A100YWE4_TRASO</name>
<dbReference type="InterPro" id="IPR008984">
    <property type="entry name" value="SMAD_FHA_dom_sf"/>
</dbReference>
<dbReference type="InterPro" id="IPR000253">
    <property type="entry name" value="FHA_dom"/>
</dbReference>
<dbReference type="STRING" id="1299998.AUL39_00830"/>
<reference evidence="4 5" key="1">
    <citation type="submission" date="2015-12" db="EMBL/GenBank/DDBJ databases">
        <title>Draft Genome Sequence of Olsenella scatoligenes SK9K4T; a Producer of 3-Methylindole- (skatole) and 4-Methylphenol- (p-cresol) Isolated from Pig Feces.</title>
        <authorList>
            <person name="Li X."/>
            <person name="Borg B."/>
            <person name="Canibe N."/>
        </authorList>
    </citation>
    <scope>NUCLEOTIDE SEQUENCE [LARGE SCALE GENOMIC DNA]</scope>
    <source>
        <strain evidence="4 5">SK9K4</strain>
    </source>
</reference>
<evidence type="ECO:0000313" key="5">
    <source>
        <dbReference type="Proteomes" id="UP000054078"/>
    </source>
</evidence>
<dbReference type="Gene3D" id="2.60.200.20">
    <property type="match status" value="1"/>
</dbReference>
<comment type="caution">
    <text evidence="4">The sequence shown here is derived from an EMBL/GenBank/DDBJ whole genome shotgun (WGS) entry which is preliminary data.</text>
</comment>
<dbReference type="InterPro" id="IPR042287">
    <property type="entry name" value="FhaA_N_sf"/>
</dbReference>
<keyword evidence="5" id="KW-1185">Reference proteome</keyword>
<sequence>MSFLSDFEDRISSVFESAPQGYAEPFSFKKLAKHAARKMESETYRIDGVDTAPALYTVLVSAEDDSLMRPLYERIDYELGEFITESANKKGYALVGRPLVRFMVDESLKSGKFYVDAENVNEQTLARLREEERAFLGGNSSVGGAAAIGKPRGRRGVGHLNPIPQPVAPMPSPQPIPSGTDAGLDVMPIDYVEPAGTVIPAMASPSSSTPMPVPYVDASPSQVVPPVAVPVVTPAVPGGQPVVQPVAQAVQEQAQAVMAATPQPGSIPAPTPQPQAANQAPTPVPDTRRRSVSVPAAPAQAAAPHAATCMLIDRQSGRTYAAQAPSCLIGRERSQCGIYLRDPNVSRRHAELSYDGSNWHIVDLNSTNGTLVNDIDVDECVLRDGDLITVGLVNLEFRES</sequence>
<dbReference type="OrthoDB" id="151099at2"/>
<dbReference type="SUPFAM" id="SSF49879">
    <property type="entry name" value="SMAD/FHA domain"/>
    <property type="match status" value="1"/>
</dbReference>
<dbReference type="SMART" id="SM00240">
    <property type="entry name" value="FHA"/>
    <property type="match status" value="1"/>
</dbReference>
<evidence type="ECO:0000313" key="4">
    <source>
        <dbReference type="EMBL" id="KUH58925.1"/>
    </source>
</evidence>
<dbReference type="InterPro" id="IPR022128">
    <property type="entry name" value="FhaA_N"/>
</dbReference>
<evidence type="ECO:0000256" key="2">
    <source>
        <dbReference type="SAM" id="MobiDB-lite"/>
    </source>
</evidence>
<dbReference type="Gene3D" id="3.30.2320.60">
    <property type="entry name" value="FhaA, phosphopeptide-binding domain (DUF3662)"/>
    <property type="match status" value="1"/>
</dbReference>
<gene>
    <name evidence="4" type="ORF">AUL39_00830</name>
</gene>
<keyword evidence="1" id="KW-0597">Phosphoprotein</keyword>
<organism evidence="4 5">
    <name type="scientific">Tractidigestivibacter scatoligenes</name>
    <name type="common">Olsenella scatoligenes</name>
    <dbReference type="NCBI Taxonomy" id="1299998"/>
    <lineage>
        <taxon>Bacteria</taxon>
        <taxon>Bacillati</taxon>
        <taxon>Actinomycetota</taxon>
        <taxon>Coriobacteriia</taxon>
        <taxon>Coriobacteriales</taxon>
        <taxon>Atopobiaceae</taxon>
        <taxon>Tractidigestivibacter</taxon>
    </lineage>
</organism>
<dbReference type="InterPro" id="IPR050923">
    <property type="entry name" value="Cell_Proc_Reg/RNA_Proc"/>
</dbReference>
<dbReference type="Pfam" id="PF00498">
    <property type="entry name" value="FHA"/>
    <property type="match status" value="1"/>
</dbReference>
<dbReference type="PROSITE" id="PS50006">
    <property type="entry name" value="FHA_DOMAIN"/>
    <property type="match status" value="1"/>
</dbReference>
<evidence type="ECO:0000259" key="3">
    <source>
        <dbReference type="PROSITE" id="PS50006"/>
    </source>
</evidence>
<dbReference type="Pfam" id="PF12401">
    <property type="entry name" value="FhaA_N"/>
    <property type="match status" value="1"/>
</dbReference>
<dbReference type="AlphaFoldDB" id="A0A100YWE4"/>